<name>A0ABR8WED1_9BACL</name>
<dbReference type="EMBL" id="JACSPU010000003">
    <property type="protein sequence ID" value="MBD8015101.1"/>
    <property type="molecule type" value="Genomic_DNA"/>
</dbReference>
<sequence length="380" mass="44996">MTNRPAVVIKSKFIAGNDGGTSFNEYLNYMDRAETHDNVNEFEKYQDYMSNEEKSTGLFTFSKDSLNDSDKVYFKEEFKKAQESGSILWQDVISFDNDWLKKSGVLEDKNIDNKQIQDATRSAVQDMLKKEGMIDSAIWTGAIHYNTDNIHVHVAIVQTKDFKERGKRKQASIDSMKSKVANKITDRSKHNEKLNLFIRERVIASKRDDPLNSLKNQVMNRDLVRQFKKIHKQLPEDKRLWRYNINAIQTVRPEIDKLTTLYIEKNFKEEFKDFHKQLEKEVEIHKRMYGNSAHSERYRETKMTDLYTRMGNTILKEVSEYNGKQKEFSRKNGKKPSRFIVQRDLNKAVYLVNRYAKDELETSKNQKAYEELQQEQEYER</sequence>
<evidence type="ECO:0000313" key="2">
    <source>
        <dbReference type="Proteomes" id="UP000658980"/>
    </source>
</evidence>
<dbReference type="InterPro" id="IPR048101">
    <property type="entry name" value="MobP2"/>
</dbReference>
<dbReference type="InterPro" id="IPR041073">
    <property type="entry name" value="MobL"/>
</dbReference>
<proteinExistence type="predicted"/>
<accession>A0ABR8WED1</accession>
<organism evidence="1 2">
    <name type="scientific">Planococcus wigleyi</name>
    <dbReference type="NCBI Taxonomy" id="2762216"/>
    <lineage>
        <taxon>Bacteria</taxon>
        <taxon>Bacillati</taxon>
        <taxon>Bacillota</taxon>
        <taxon>Bacilli</taxon>
        <taxon>Bacillales</taxon>
        <taxon>Caryophanaceae</taxon>
        <taxon>Planococcus</taxon>
    </lineage>
</organism>
<evidence type="ECO:0000313" key="1">
    <source>
        <dbReference type="EMBL" id="MBD8015101.1"/>
    </source>
</evidence>
<comment type="caution">
    <text evidence="1">The sequence shown here is derived from an EMBL/GenBank/DDBJ whole genome shotgun (WGS) entry which is preliminary data.</text>
</comment>
<evidence type="ECO:0008006" key="3">
    <source>
        <dbReference type="Google" id="ProtNLM"/>
    </source>
</evidence>
<dbReference type="NCBIfam" id="NF041498">
    <property type="entry name" value="MobP2"/>
    <property type="match status" value="1"/>
</dbReference>
<protein>
    <recommendedName>
        <fullName evidence="3">Mobilization protein</fullName>
    </recommendedName>
</protein>
<keyword evidence="2" id="KW-1185">Reference proteome</keyword>
<gene>
    <name evidence="1" type="ORF">H9630_09745</name>
</gene>
<dbReference type="Proteomes" id="UP000658980">
    <property type="component" value="Unassembled WGS sequence"/>
</dbReference>
<dbReference type="RefSeq" id="WP_191715304.1">
    <property type="nucleotide sequence ID" value="NZ_JACSPU010000003.1"/>
</dbReference>
<dbReference type="Pfam" id="PF18555">
    <property type="entry name" value="MobL"/>
    <property type="match status" value="1"/>
</dbReference>
<reference evidence="1 2" key="1">
    <citation type="submission" date="2020-08" db="EMBL/GenBank/DDBJ databases">
        <title>A Genomic Blueprint of the Chicken Gut Microbiome.</title>
        <authorList>
            <person name="Gilroy R."/>
            <person name="Ravi A."/>
            <person name="Getino M."/>
            <person name="Pursley I."/>
            <person name="Horton D.L."/>
            <person name="Alikhan N.-F."/>
            <person name="Baker D."/>
            <person name="Gharbi K."/>
            <person name="Hall N."/>
            <person name="Watson M."/>
            <person name="Adriaenssens E.M."/>
            <person name="Foster-Nyarko E."/>
            <person name="Jarju S."/>
            <person name="Secka A."/>
            <person name="Antonio M."/>
            <person name="Oren A."/>
            <person name="Chaudhuri R."/>
            <person name="La Ragione R.M."/>
            <person name="Hildebrand F."/>
            <person name="Pallen M.J."/>
        </authorList>
    </citation>
    <scope>NUCLEOTIDE SEQUENCE [LARGE SCALE GENOMIC DNA]</scope>
    <source>
        <strain evidence="1 2">Sa1BUA13</strain>
    </source>
</reference>